<comment type="caution">
    <text evidence="1">The sequence shown here is derived from an EMBL/GenBank/DDBJ whole genome shotgun (WGS) entry which is preliminary data.</text>
</comment>
<evidence type="ECO:0000313" key="1">
    <source>
        <dbReference type="EMBL" id="GME77145.1"/>
    </source>
</evidence>
<reference evidence="1" key="1">
    <citation type="submission" date="2023-04" db="EMBL/GenBank/DDBJ databases">
        <title>Candida boidinii NBRC 10035.</title>
        <authorList>
            <person name="Ichikawa N."/>
            <person name="Sato H."/>
            <person name="Tonouchi N."/>
        </authorList>
    </citation>
    <scope>NUCLEOTIDE SEQUENCE</scope>
    <source>
        <strain evidence="1">NBRC 10035</strain>
    </source>
</reference>
<dbReference type="SUPFAM" id="SSF50978">
    <property type="entry name" value="WD40 repeat-like"/>
    <property type="match status" value="1"/>
</dbReference>
<protein>
    <submittedName>
        <fullName evidence="1">Unnamed protein product</fullName>
    </submittedName>
</protein>
<dbReference type="InterPro" id="IPR036322">
    <property type="entry name" value="WD40_repeat_dom_sf"/>
</dbReference>
<dbReference type="Proteomes" id="UP001165120">
    <property type="component" value="Unassembled WGS sequence"/>
</dbReference>
<sequence length="392" mass="43561">MSSLVIYSNYARLKISDTNDILNVGLFLTTDKTLFIHDLDENKTILSHKNINGLSTVSKTVTAIENTDFILVAGMNGSLIISKLVKSSSISNYDLMVLKEIKIHKSLITAMKYLKIDDNSGYLCSIGWDTFVNVHKILIDDNGEISIKAFNGYKLMTNATSIETIYHDSLPVILVGRIESSLLSVLYINDAEDDVNSNVFEICKISLNDSEFSTHAFHPMSIANLVSSNLITIGTNHIPYMRLITVHLPSMGEILGKLKEKGTTEIVFNEEINDYKSVLLKIGSEIELKQSFTATIPIFRDSIISNLNSMAPQDKYSSALIFSRSDLDSRKGLWIIGDDGIIRGYDLSTGKTVIELKTDEGRIKSAFIGCNKYSKELIVSCGAMSKQIKIWV</sequence>
<dbReference type="InterPro" id="IPR015943">
    <property type="entry name" value="WD40/YVTN_repeat-like_dom_sf"/>
</dbReference>
<evidence type="ECO:0000313" key="2">
    <source>
        <dbReference type="Proteomes" id="UP001165120"/>
    </source>
</evidence>
<proteinExistence type="predicted"/>
<gene>
    <name evidence="1" type="ORF">Cboi02_000544000</name>
</gene>
<name>A0A9W6T556_CANBO</name>
<keyword evidence="2" id="KW-1185">Reference proteome</keyword>
<accession>A0A9W6T556</accession>
<dbReference type="Gene3D" id="2.130.10.10">
    <property type="entry name" value="YVTN repeat-like/Quinoprotein amine dehydrogenase"/>
    <property type="match status" value="1"/>
</dbReference>
<dbReference type="AlphaFoldDB" id="A0A9W6T556"/>
<organism evidence="1 2">
    <name type="scientific">Candida boidinii</name>
    <name type="common">Yeast</name>
    <dbReference type="NCBI Taxonomy" id="5477"/>
    <lineage>
        <taxon>Eukaryota</taxon>
        <taxon>Fungi</taxon>
        <taxon>Dikarya</taxon>
        <taxon>Ascomycota</taxon>
        <taxon>Saccharomycotina</taxon>
        <taxon>Pichiomycetes</taxon>
        <taxon>Pichiales</taxon>
        <taxon>Pichiaceae</taxon>
        <taxon>Ogataea</taxon>
        <taxon>Ogataea/Candida clade</taxon>
    </lineage>
</organism>
<dbReference type="EMBL" id="BSXN01002622">
    <property type="protein sequence ID" value="GME77145.1"/>
    <property type="molecule type" value="Genomic_DNA"/>
</dbReference>